<feature type="binding site" evidence="3">
    <location>
        <position position="293"/>
    </location>
    <ligand>
        <name>Mg(2+)</name>
        <dbReference type="ChEBI" id="CHEBI:18420"/>
        <label>1</label>
    </ligand>
</feature>
<protein>
    <submittedName>
        <fullName evidence="4">ADP-ribosylglycohydrolase family protein</fullName>
    </submittedName>
</protein>
<keyword evidence="3" id="KW-0460">Magnesium</keyword>
<evidence type="ECO:0000313" key="4">
    <source>
        <dbReference type="EMBL" id="MBM7276682.1"/>
    </source>
</evidence>
<dbReference type="SUPFAM" id="SSF101478">
    <property type="entry name" value="ADP-ribosylglycohydrolase"/>
    <property type="match status" value="1"/>
</dbReference>
<feature type="binding site" evidence="3">
    <location>
        <position position="54"/>
    </location>
    <ligand>
        <name>Mg(2+)</name>
        <dbReference type="ChEBI" id="CHEBI:18420"/>
        <label>1</label>
    </ligand>
</feature>
<dbReference type="InterPro" id="IPR050792">
    <property type="entry name" value="ADP-ribosylglycohydrolase"/>
</dbReference>
<dbReference type="GO" id="GO:0046872">
    <property type="term" value="F:metal ion binding"/>
    <property type="evidence" value="ECO:0007669"/>
    <property type="project" value="UniProtKB-KW"/>
</dbReference>
<organism evidence="4 5">
    <name type="scientific">Gordonia rubripertincta</name>
    <name type="common">Rhodococcus corallinus</name>
    <dbReference type="NCBI Taxonomy" id="36822"/>
    <lineage>
        <taxon>Bacteria</taxon>
        <taxon>Bacillati</taxon>
        <taxon>Actinomycetota</taxon>
        <taxon>Actinomycetes</taxon>
        <taxon>Mycobacteriales</taxon>
        <taxon>Gordoniaceae</taxon>
        <taxon>Gordonia</taxon>
    </lineage>
</organism>
<keyword evidence="3" id="KW-0479">Metal-binding</keyword>
<comment type="cofactor">
    <cofactor evidence="3">
        <name>Mg(2+)</name>
        <dbReference type="ChEBI" id="CHEBI:18420"/>
    </cofactor>
    <text evidence="3">Binds 2 magnesium ions per subunit.</text>
</comment>
<evidence type="ECO:0000256" key="2">
    <source>
        <dbReference type="ARBA" id="ARBA00022801"/>
    </source>
</evidence>
<comment type="caution">
    <text evidence="4">The sequence shown here is derived from an EMBL/GenBank/DDBJ whole genome shotgun (WGS) entry which is preliminary data.</text>
</comment>
<name>A0AAW4FZY5_GORRU</name>
<dbReference type="InterPro" id="IPR005502">
    <property type="entry name" value="Ribosyl_crysJ1"/>
</dbReference>
<feature type="binding site" evidence="3">
    <location>
        <position position="55"/>
    </location>
    <ligand>
        <name>Mg(2+)</name>
        <dbReference type="ChEBI" id="CHEBI:18420"/>
        <label>1</label>
    </ligand>
</feature>
<proteinExistence type="inferred from homology"/>
<evidence type="ECO:0000256" key="1">
    <source>
        <dbReference type="ARBA" id="ARBA00010702"/>
    </source>
</evidence>
<dbReference type="InterPro" id="IPR036705">
    <property type="entry name" value="Ribosyl_crysJ1_sf"/>
</dbReference>
<sequence>MKERFVGCIVGGAVGDALGGSVEFMSRSAIIERFGPSGITSYAPAYGGTGTITDDTQMTLFTAEGLLRAWLRDCDGGISCFAASTARAYLRWFITQGEHPRHGVLPMGERISWLTEQRELHSQRAPGTTCLSALRSMTRPGAPASNNSKGCGGVMRAAPVGLFAARAEWSALGTFDLGTAIAALTHGHPSGSLTGGVLAVMVRELAEGATLDEALGASKAILRTKPEHEETLAVIELAEQFAGNDVAPEEAIAHLGEGWVAEEALAISIYCALVASDFEAGVVLAVNHDGDSDSTGAITGNLLGARDGAGVIPERWLEPLELRDVITEVATDLYEFADWDLDAPAAGRYAGLQATADSKV</sequence>
<feature type="binding site" evidence="3">
    <location>
        <position position="294"/>
    </location>
    <ligand>
        <name>Mg(2+)</name>
        <dbReference type="ChEBI" id="CHEBI:18420"/>
        <label>1</label>
    </ligand>
</feature>
<evidence type="ECO:0000256" key="3">
    <source>
        <dbReference type="PIRSR" id="PIRSR605502-1"/>
    </source>
</evidence>
<feature type="binding site" evidence="3">
    <location>
        <position position="291"/>
    </location>
    <ligand>
        <name>Mg(2+)</name>
        <dbReference type="ChEBI" id="CHEBI:18420"/>
        <label>1</label>
    </ligand>
</feature>
<dbReference type="AlphaFoldDB" id="A0AAW4FZY5"/>
<keyword evidence="2" id="KW-0378">Hydrolase</keyword>
<dbReference type="RefSeq" id="WP_204717315.1">
    <property type="nucleotide sequence ID" value="NZ_JAFFGU010000001.1"/>
</dbReference>
<feature type="binding site" evidence="3">
    <location>
        <position position="53"/>
    </location>
    <ligand>
        <name>Mg(2+)</name>
        <dbReference type="ChEBI" id="CHEBI:18420"/>
        <label>1</label>
    </ligand>
</feature>
<dbReference type="Pfam" id="PF03747">
    <property type="entry name" value="ADP_ribosyl_GH"/>
    <property type="match status" value="1"/>
</dbReference>
<dbReference type="PANTHER" id="PTHR16222:SF24">
    <property type="entry name" value="ADP-RIBOSYLHYDROLASE ARH3"/>
    <property type="match status" value="1"/>
</dbReference>
<comment type="similarity">
    <text evidence="1">Belongs to the ADP-ribosylglycohydrolase family.</text>
</comment>
<accession>A0AAW4FZY5</accession>
<evidence type="ECO:0000313" key="5">
    <source>
        <dbReference type="Proteomes" id="UP001195196"/>
    </source>
</evidence>
<dbReference type="GO" id="GO:0016787">
    <property type="term" value="F:hydrolase activity"/>
    <property type="evidence" value="ECO:0007669"/>
    <property type="project" value="UniProtKB-KW"/>
</dbReference>
<dbReference type="Proteomes" id="UP001195196">
    <property type="component" value="Unassembled WGS sequence"/>
</dbReference>
<gene>
    <name evidence="4" type="ORF">JTZ10_02830</name>
</gene>
<dbReference type="Gene3D" id="1.10.4080.10">
    <property type="entry name" value="ADP-ribosylation/Crystallin J1"/>
    <property type="match status" value="1"/>
</dbReference>
<dbReference type="EMBL" id="JAFFGU010000001">
    <property type="protein sequence ID" value="MBM7276682.1"/>
    <property type="molecule type" value="Genomic_DNA"/>
</dbReference>
<dbReference type="PANTHER" id="PTHR16222">
    <property type="entry name" value="ADP-RIBOSYLGLYCOHYDROLASE"/>
    <property type="match status" value="1"/>
</dbReference>
<reference evidence="4" key="1">
    <citation type="submission" date="2021-02" db="EMBL/GenBank/DDBJ databases">
        <title>Taxonomy, biology and ecology of Rhodococcus bacteria occurring in California pistachio and other woody hosts as revealed by genome sequence analyses.</title>
        <authorList>
            <person name="Riely B."/>
            <person name="Gai Y."/>
        </authorList>
    </citation>
    <scope>NUCLEOTIDE SEQUENCE</scope>
    <source>
        <strain evidence="4">BP-295</strain>
    </source>
</reference>